<gene>
    <name evidence="3" type="ORF">ACFS6H_07205</name>
</gene>
<keyword evidence="1 3" id="KW-0436">Ligase</keyword>
<dbReference type="EC" id="6.3.4.15" evidence="3"/>
<dbReference type="PANTHER" id="PTHR12835">
    <property type="entry name" value="BIOTIN PROTEIN LIGASE"/>
    <property type="match status" value="1"/>
</dbReference>
<dbReference type="PANTHER" id="PTHR12835:SF5">
    <property type="entry name" value="BIOTIN--PROTEIN LIGASE"/>
    <property type="match status" value="1"/>
</dbReference>
<accession>A0ABW6A2D4</accession>
<sequence length="263" mass="29276">MSQLFRNTDLNPILIELQTIDSTNNYALQLIHAGLAQSGTGIFTHEQTAGKGQRNKTWHSSAGVNILLSTIYAPKALPVLHQVRINQAVAIAVHQFFSQYAGDDVRIKWPNDLYWQDRKAGGILIENIIGRPDSMPGSGTPVVKWCVIGTGININQTAFAPAATRPVSLKQITGKTFDIKTLVQELTGLIITQCEKISTRSNADQLAAYNRILYKYNQEMQFRRNNQVFTALVKGVDEYGQLILHHNGADEPVQHGEVEWIID</sequence>
<comment type="caution">
    <text evidence="3">The sequence shown here is derived from an EMBL/GenBank/DDBJ whole genome shotgun (WGS) entry which is preliminary data.</text>
</comment>
<protein>
    <submittedName>
        <fullName evidence="3">Biotin--[acetyl-CoA-carboxylase] ligase</fullName>
        <ecNumber evidence="3">6.3.4.15</ecNumber>
    </submittedName>
</protein>
<dbReference type="EMBL" id="JBHUOZ010000001">
    <property type="protein sequence ID" value="MFD2919485.1"/>
    <property type="molecule type" value="Genomic_DNA"/>
</dbReference>
<dbReference type="CDD" id="cd16442">
    <property type="entry name" value="BPL"/>
    <property type="match status" value="1"/>
</dbReference>
<dbReference type="Pfam" id="PF03099">
    <property type="entry name" value="BPL_LplA_LipB"/>
    <property type="match status" value="1"/>
</dbReference>
<dbReference type="GO" id="GO:0004077">
    <property type="term" value="F:biotin--[biotin carboxyl-carrier protein] ligase activity"/>
    <property type="evidence" value="ECO:0007669"/>
    <property type="project" value="UniProtKB-EC"/>
</dbReference>
<feature type="domain" description="BPL/LPL catalytic" evidence="2">
    <location>
        <begin position="1"/>
        <end position="198"/>
    </location>
</feature>
<dbReference type="InterPro" id="IPR004143">
    <property type="entry name" value="BPL_LPL_catalytic"/>
</dbReference>
<dbReference type="InterPro" id="IPR045864">
    <property type="entry name" value="aa-tRNA-synth_II/BPL/LPL"/>
</dbReference>
<evidence type="ECO:0000259" key="2">
    <source>
        <dbReference type="PROSITE" id="PS51733"/>
    </source>
</evidence>
<organism evidence="3 4">
    <name type="scientific">Terrimonas rubra</name>
    <dbReference type="NCBI Taxonomy" id="1035890"/>
    <lineage>
        <taxon>Bacteria</taxon>
        <taxon>Pseudomonadati</taxon>
        <taxon>Bacteroidota</taxon>
        <taxon>Chitinophagia</taxon>
        <taxon>Chitinophagales</taxon>
        <taxon>Chitinophagaceae</taxon>
        <taxon>Terrimonas</taxon>
    </lineage>
</organism>
<dbReference type="PROSITE" id="PS51733">
    <property type="entry name" value="BPL_LPL_CATALYTIC"/>
    <property type="match status" value="1"/>
</dbReference>
<proteinExistence type="predicted"/>
<keyword evidence="4" id="KW-1185">Reference proteome</keyword>
<dbReference type="RefSeq" id="WP_386096718.1">
    <property type="nucleotide sequence ID" value="NZ_JBHUOZ010000001.1"/>
</dbReference>
<dbReference type="Gene3D" id="3.30.930.10">
    <property type="entry name" value="Bira Bifunctional Protein, Domain 2"/>
    <property type="match status" value="1"/>
</dbReference>
<name>A0ABW6A2D4_9BACT</name>
<dbReference type="InterPro" id="IPR004408">
    <property type="entry name" value="Biotin_CoA_COase_ligase"/>
</dbReference>
<dbReference type="Proteomes" id="UP001597511">
    <property type="component" value="Unassembled WGS sequence"/>
</dbReference>
<evidence type="ECO:0000256" key="1">
    <source>
        <dbReference type="ARBA" id="ARBA00022598"/>
    </source>
</evidence>
<dbReference type="SUPFAM" id="SSF55681">
    <property type="entry name" value="Class II aaRS and biotin synthetases"/>
    <property type="match status" value="1"/>
</dbReference>
<evidence type="ECO:0000313" key="4">
    <source>
        <dbReference type="Proteomes" id="UP001597511"/>
    </source>
</evidence>
<evidence type="ECO:0000313" key="3">
    <source>
        <dbReference type="EMBL" id="MFD2919485.1"/>
    </source>
</evidence>
<dbReference type="NCBIfam" id="TIGR00121">
    <property type="entry name" value="birA_ligase"/>
    <property type="match status" value="1"/>
</dbReference>
<reference evidence="4" key="1">
    <citation type="journal article" date="2019" name="Int. J. Syst. Evol. Microbiol.">
        <title>The Global Catalogue of Microorganisms (GCM) 10K type strain sequencing project: providing services to taxonomists for standard genome sequencing and annotation.</title>
        <authorList>
            <consortium name="The Broad Institute Genomics Platform"/>
            <consortium name="The Broad Institute Genome Sequencing Center for Infectious Disease"/>
            <person name="Wu L."/>
            <person name="Ma J."/>
        </authorList>
    </citation>
    <scope>NUCLEOTIDE SEQUENCE [LARGE SCALE GENOMIC DNA]</scope>
    <source>
        <strain evidence="4">KCTC 23299</strain>
    </source>
</reference>